<evidence type="ECO:0000256" key="3">
    <source>
        <dbReference type="ARBA" id="ARBA00023163"/>
    </source>
</evidence>
<dbReference type="InterPro" id="IPR011990">
    <property type="entry name" value="TPR-like_helical_dom_sf"/>
</dbReference>
<evidence type="ECO:0000256" key="6">
    <source>
        <dbReference type="SAM" id="Phobius"/>
    </source>
</evidence>
<evidence type="ECO:0000256" key="4">
    <source>
        <dbReference type="PROSITE-ProRule" id="PRU00339"/>
    </source>
</evidence>
<feature type="transmembrane region" description="Helical" evidence="6">
    <location>
        <begin position="377"/>
        <end position="398"/>
    </location>
</feature>
<organism evidence="8 9">
    <name type="scientific">Ulvibacter antarcticus</name>
    <dbReference type="NCBI Taxonomy" id="442714"/>
    <lineage>
        <taxon>Bacteria</taxon>
        <taxon>Pseudomonadati</taxon>
        <taxon>Bacteroidota</taxon>
        <taxon>Flavobacteriia</taxon>
        <taxon>Flavobacteriales</taxon>
        <taxon>Flavobacteriaceae</taxon>
        <taxon>Ulvibacter</taxon>
    </lineage>
</organism>
<keyword evidence="9" id="KW-1185">Reference proteome</keyword>
<protein>
    <submittedName>
        <fullName evidence="8">AraC-like DNA-binding protein</fullName>
    </submittedName>
</protein>
<dbReference type="PANTHER" id="PTHR43280">
    <property type="entry name" value="ARAC-FAMILY TRANSCRIPTIONAL REGULATOR"/>
    <property type="match status" value="1"/>
</dbReference>
<dbReference type="Pfam" id="PF12833">
    <property type="entry name" value="HTH_18"/>
    <property type="match status" value="1"/>
</dbReference>
<dbReference type="Proteomes" id="UP000271339">
    <property type="component" value="Unassembled WGS sequence"/>
</dbReference>
<feature type="repeat" description="TPR" evidence="4">
    <location>
        <begin position="148"/>
        <end position="181"/>
    </location>
</feature>
<dbReference type="SUPFAM" id="SSF46689">
    <property type="entry name" value="Homeodomain-like"/>
    <property type="match status" value="1"/>
</dbReference>
<dbReference type="PROSITE" id="PS01124">
    <property type="entry name" value="HTH_ARAC_FAMILY_2"/>
    <property type="match status" value="1"/>
</dbReference>
<keyword evidence="2 8" id="KW-0238">DNA-binding</keyword>
<evidence type="ECO:0000256" key="5">
    <source>
        <dbReference type="SAM" id="Coils"/>
    </source>
</evidence>
<proteinExistence type="predicted"/>
<name>A0A3L9YHC9_9FLAO</name>
<dbReference type="PANTHER" id="PTHR43280:SF29">
    <property type="entry name" value="ARAC-FAMILY TRANSCRIPTIONAL REGULATOR"/>
    <property type="match status" value="1"/>
</dbReference>
<keyword evidence="3" id="KW-0804">Transcription</keyword>
<dbReference type="SUPFAM" id="SSF48452">
    <property type="entry name" value="TPR-like"/>
    <property type="match status" value="2"/>
</dbReference>
<dbReference type="SMART" id="SM00028">
    <property type="entry name" value="TPR"/>
    <property type="match status" value="4"/>
</dbReference>
<dbReference type="InterPro" id="IPR009057">
    <property type="entry name" value="Homeodomain-like_sf"/>
</dbReference>
<sequence length="562" mass="64964">MLVLGCFSVSGQNKADAQNPKYEELKKYIKWSTNYGREKRFDSATKYDKKALKLVSEVKNIDVIAYTHLNHARISFWKTDIQEAKKYLEIIRNKGGVNDSIKFRSNMLFSQISSYEQNHTAALRTAINAESILEINGLHTEKDSINRVNVKVMMGEIHKTLGNYSKANEMYDDALKYVDDEGYASYVLFYMSEVYNEEQKMEMAIEYTLEALELAKQAKAKVYLPTYYLALSEYYLKLKMADSANYYARTGLVDNQDCHLDGLRTNVGKAEILRGNFNEALHFFNDALQVEQVEIPQSEIHKNLRETYIKLGQYEKAIAHNEIYLHLKDSTDALRMKQEVLEITEKYESDKKELEIEMLSTKNDLNKVVIGKQRNQILFTGILLVLAIGCIGLIGWFLQKQKKQKQLLYNKNVLLARRLQESSTDFSEELNGDSDKNESLDIDDSKKKEIVIEIKRLIESEFYLDQSMSLAKMAKLMNTNTTYLSKVVNSTYKKNFTNFLNDYRISYTLKKLEVNPAFKNLTIEHIAEKAGFASSSAFYSSFKKYTGLTPSYYIKQKSLQLH</sequence>
<keyword evidence="1" id="KW-0805">Transcription regulation</keyword>
<keyword evidence="6" id="KW-0472">Membrane</keyword>
<dbReference type="SMART" id="SM00342">
    <property type="entry name" value="HTH_ARAC"/>
    <property type="match status" value="1"/>
</dbReference>
<evidence type="ECO:0000259" key="7">
    <source>
        <dbReference type="PROSITE" id="PS01124"/>
    </source>
</evidence>
<reference evidence="8 9" key="1">
    <citation type="submission" date="2018-10" db="EMBL/GenBank/DDBJ databases">
        <title>Genomic Encyclopedia of Archaeal and Bacterial Type Strains, Phase II (KMG-II): from individual species to whole genera.</title>
        <authorList>
            <person name="Goeker M."/>
        </authorList>
    </citation>
    <scope>NUCLEOTIDE SEQUENCE [LARGE SCALE GENOMIC DNA]</scope>
    <source>
        <strain evidence="8 9">DSM 23424</strain>
    </source>
</reference>
<keyword evidence="6" id="KW-1133">Transmembrane helix</keyword>
<evidence type="ECO:0000313" key="8">
    <source>
        <dbReference type="EMBL" id="RMA58977.1"/>
    </source>
</evidence>
<gene>
    <name evidence="8" type="ORF">BXY75_2359</name>
</gene>
<dbReference type="InterPro" id="IPR018060">
    <property type="entry name" value="HTH_AraC"/>
</dbReference>
<dbReference type="GO" id="GO:0043565">
    <property type="term" value="F:sequence-specific DNA binding"/>
    <property type="evidence" value="ECO:0007669"/>
    <property type="project" value="InterPro"/>
</dbReference>
<dbReference type="GO" id="GO:0003700">
    <property type="term" value="F:DNA-binding transcription factor activity"/>
    <property type="evidence" value="ECO:0007669"/>
    <property type="project" value="InterPro"/>
</dbReference>
<dbReference type="AlphaFoldDB" id="A0A3L9YHC9"/>
<dbReference type="InterPro" id="IPR019734">
    <property type="entry name" value="TPR_rpt"/>
</dbReference>
<dbReference type="Gene3D" id="1.10.10.60">
    <property type="entry name" value="Homeodomain-like"/>
    <property type="match status" value="2"/>
</dbReference>
<keyword evidence="4" id="KW-0802">TPR repeat</keyword>
<evidence type="ECO:0000256" key="2">
    <source>
        <dbReference type="ARBA" id="ARBA00023125"/>
    </source>
</evidence>
<feature type="coiled-coil region" evidence="5">
    <location>
        <begin position="337"/>
        <end position="364"/>
    </location>
</feature>
<evidence type="ECO:0000256" key="1">
    <source>
        <dbReference type="ARBA" id="ARBA00023015"/>
    </source>
</evidence>
<evidence type="ECO:0000313" key="9">
    <source>
        <dbReference type="Proteomes" id="UP000271339"/>
    </source>
</evidence>
<accession>A0A3L9YHC9</accession>
<dbReference type="PROSITE" id="PS50005">
    <property type="entry name" value="TPR"/>
    <property type="match status" value="1"/>
</dbReference>
<dbReference type="EMBL" id="REFC01000013">
    <property type="protein sequence ID" value="RMA58977.1"/>
    <property type="molecule type" value="Genomic_DNA"/>
</dbReference>
<dbReference type="Gene3D" id="1.25.40.10">
    <property type="entry name" value="Tetratricopeptide repeat domain"/>
    <property type="match status" value="1"/>
</dbReference>
<keyword evidence="5" id="KW-0175">Coiled coil</keyword>
<comment type="caution">
    <text evidence="8">The sequence shown here is derived from an EMBL/GenBank/DDBJ whole genome shotgun (WGS) entry which is preliminary data.</text>
</comment>
<feature type="domain" description="HTH araC/xylS-type" evidence="7">
    <location>
        <begin position="452"/>
        <end position="556"/>
    </location>
</feature>
<keyword evidence="6" id="KW-0812">Transmembrane</keyword>